<proteinExistence type="predicted"/>
<dbReference type="InterPro" id="IPR036259">
    <property type="entry name" value="MFS_trans_sf"/>
</dbReference>
<organism evidence="7 8">
    <name type="scientific">Fulvimarina manganoxydans</name>
    <dbReference type="NCBI Taxonomy" id="937218"/>
    <lineage>
        <taxon>Bacteria</taxon>
        <taxon>Pseudomonadati</taxon>
        <taxon>Pseudomonadota</taxon>
        <taxon>Alphaproteobacteria</taxon>
        <taxon>Hyphomicrobiales</taxon>
        <taxon>Aurantimonadaceae</taxon>
        <taxon>Fulvimarina</taxon>
    </lineage>
</organism>
<feature type="transmembrane region" description="Helical" evidence="5">
    <location>
        <begin position="251"/>
        <end position="274"/>
    </location>
</feature>
<dbReference type="InterPro" id="IPR011701">
    <property type="entry name" value="MFS"/>
</dbReference>
<evidence type="ECO:0000256" key="3">
    <source>
        <dbReference type="ARBA" id="ARBA00023136"/>
    </source>
</evidence>
<evidence type="ECO:0000256" key="4">
    <source>
        <dbReference type="SAM" id="MobiDB-lite"/>
    </source>
</evidence>
<evidence type="ECO:0000256" key="2">
    <source>
        <dbReference type="ARBA" id="ARBA00022989"/>
    </source>
</evidence>
<dbReference type="PANTHER" id="PTHR11360">
    <property type="entry name" value="MONOCARBOXYLATE TRANSPORTER"/>
    <property type="match status" value="1"/>
</dbReference>
<evidence type="ECO:0000256" key="1">
    <source>
        <dbReference type="ARBA" id="ARBA00022692"/>
    </source>
</evidence>
<dbReference type="Pfam" id="PF07690">
    <property type="entry name" value="MFS_1"/>
    <property type="match status" value="1"/>
</dbReference>
<feature type="region of interest" description="Disordered" evidence="4">
    <location>
        <begin position="407"/>
        <end position="429"/>
    </location>
</feature>
<accession>A0A1W2EXZ2</accession>
<dbReference type="SUPFAM" id="SSF103473">
    <property type="entry name" value="MFS general substrate transporter"/>
    <property type="match status" value="1"/>
</dbReference>
<keyword evidence="8" id="KW-1185">Reference proteome</keyword>
<dbReference type="EMBL" id="FWXR01000040">
    <property type="protein sequence ID" value="SMD14068.1"/>
    <property type="molecule type" value="Genomic_DNA"/>
</dbReference>
<reference evidence="7 8" key="1">
    <citation type="submission" date="2017-04" db="EMBL/GenBank/DDBJ databases">
        <authorList>
            <person name="Afonso C.L."/>
            <person name="Miller P.J."/>
            <person name="Scott M.A."/>
            <person name="Spackman E."/>
            <person name="Goraichik I."/>
            <person name="Dimitrov K.M."/>
            <person name="Suarez D.L."/>
            <person name="Swayne D.E."/>
        </authorList>
    </citation>
    <scope>NUCLEOTIDE SEQUENCE [LARGE SCALE GENOMIC DNA]</scope>
    <source>
        <strain evidence="7 8">CGMCC 1.10972</strain>
    </source>
</reference>
<keyword evidence="3 5" id="KW-0472">Membrane</keyword>
<feature type="transmembrane region" description="Helical" evidence="5">
    <location>
        <begin position="169"/>
        <end position="187"/>
    </location>
</feature>
<dbReference type="OrthoDB" id="1404228at2"/>
<feature type="transmembrane region" description="Helical" evidence="5">
    <location>
        <begin position="138"/>
        <end position="157"/>
    </location>
</feature>
<feature type="transmembrane region" description="Helical" evidence="5">
    <location>
        <begin position="344"/>
        <end position="367"/>
    </location>
</feature>
<evidence type="ECO:0000313" key="8">
    <source>
        <dbReference type="Proteomes" id="UP000192656"/>
    </source>
</evidence>
<dbReference type="PROSITE" id="PS50850">
    <property type="entry name" value="MFS"/>
    <property type="match status" value="1"/>
</dbReference>
<feature type="domain" description="Major facilitator superfamily (MFS) profile" evidence="6">
    <location>
        <begin position="13"/>
        <end position="400"/>
    </location>
</feature>
<sequence length="429" mass="45515">MSYLRFCLKNGRWLGAGFALCFFSSFGQTFFISLSNGEIRAEFGLSNGAFGLIYMAATLASAATLPALGGLLDRHPAWKIAAANILALAAATAAMAFSTAIPFLVLTLYLLRLFGQGMMTEIALTATGRWFAANRGRAMALVTLGLHAGTGALPFAYVMAAEGLGWRGAWIAAALVLLFLALPLSVLPMMRDRNPRSDPLPAAKSEVRDWTRGEVLRSAGFWLILMAVLAPPFIGTTLFFHQVYLTELRGWSLGAFAAGFALMSATTVLVSIACGSLIDRFSALKLLPAFLLPMAASCFVAASAVGEWSIPVFMILLGISNGASSTLLGALWPELYGTKHLGAIRSVTVAQMVLASALGPGVTGVLIDLDVSYPLQIAAMGGYCLIMSAAMAVFVVTLSRRRRRAATVEPLGPQPGPAFERIDPEPRQP</sequence>
<dbReference type="Gene3D" id="1.20.1250.20">
    <property type="entry name" value="MFS general substrate transporter like domains"/>
    <property type="match status" value="2"/>
</dbReference>
<dbReference type="STRING" id="937218.SAMN06297251_1402"/>
<dbReference type="AlphaFoldDB" id="A0A1W2EXZ2"/>
<feature type="transmembrane region" description="Helical" evidence="5">
    <location>
        <begin position="373"/>
        <end position="396"/>
    </location>
</feature>
<gene>
    <name evidence="7" type="ORF">SAMN06297251_1402</name>
</gene>
<name>A0A1W2EXZ2_9HYPH</name>
<feature type="compositionally biased region" description="Basic and acidic residues" evidence="4">
    <location>
        <begin position="420"/>
        <end position="429"/>
    </location>
</feature>
<dbReference type="RefSeq" id="WP_084413096.1">
    <property type="nucleotide sequence ID" value="NZ_FWXR01000040.1"/>
</dbReference>
<protein>
    <submittedName>
        <fullName evidence="7">Major Facilitator Superfamily protein</fullName>
    </submittedName>
</protein>
<dbReference type="InterPro" id="IPR050327">
    <property type="entry name" value="Proton-linked_MCT"/>
</dbReference>
<feature type="transmembrane region" description="Helical" evidence="5">
    <location>
        <begin position="12"/>
        <end position="32"/>
    </location>
</feature>
<dbReference type="PANTHER" id="PTHR11360:SF308">
    <property type="entry name" value="BLL3089 PROTEIN"/>
    <property type="match status" value="1"/>
</dbReference>
<dbReference type="GO" id="GO:0022857">
    <property type="term" value="F:transmembrane transporter activity"/>
    <property type="evidence" value="ECO:0007669"/>
    <property type="project" value="InterPro"/>
</dbReference>
<keyword evidence="2 5" id="KW-1133">Transmembrane helix</keyword>
<evidence type="ECO:0000313" key="7">
    <source>
        <dbReference type="EMBL" id="SMD14068.1"/>
    </source>
</evidence>
<keyword evidence="1 5" id="KW-0812">Transmembrane</keyword>
<dbReference type="InterPro" id="IPR020846">
    <property type="entry name" value="MFS_dom"/>
</dbReference>
<feature type="transmembrane region" description="Helical" evidence="5">
    <location>
        <begin position="312"/>
        <end position="332"/>
    </location>
</feature>
<feature type="transmembrane region" description="Helical" evidence="5">
    <location>
        <begin position="221"/>
        <end position="245"/>
    </location>
</feature>
<feature type="transmembrane region" description="Helical" evidence="5">
    <location>
        <begin position="44"/>
        <end position="65"/>
    </location>
</feature>
<feature type="transmembrane region" description="Helical" evidence="5">
    <location>
        <begin position="286"/>
        <end position="306"/>
    </location>
</feature>
<evidence type="ECO:0000259" key="6">
    <source>
        <dbReference type="PROSITE" id="PS50850"/>
    </source>
</evidence>
<dbReference type="Proteomes" id="UP000192656">
    <property type="component" value="Unassembled WGS sequence"/>
</dbReference>
<evidence type="ECO:0000256" key="5">
    <source>
        <dbReference type="SAM" id="Phobius"/>
    </source>
</evidence>
<feature type="transmembrane region" description="Helical" evidence="5">
    <location>
        <begin position="85"/>
        <end position="111"/>
    </location>
</feature>